<dbReference type="Gene3D" id="1.20.120.450">
    <property type="entry name" value="dinb family like domain"/>
    <property type="match status" value="1"/>
</dbReference>
<dbReference type="AlphaFoldDB" id="A0A1I5U818"/>
<keyword evidence="5" id="KW-1185">Reference proteome</keyword>
<keyword evidence="2 3" id="KW-0479">Metal-binding</keyword>
<evidence type="ECO:0000313" key="4">
    <source>
        <dbReference type="EMBL" id="SFP91439.1"/>
    </source>
</evidence>
<name>A0A1I5U818_9BACT</name>
<dbReference type="OrthoDB" id="9811413at2"/>
<dbReference type="SUPFAM" id="SSF109854">
    <property type="entry name" value="DinB/YfiT-like putative metalloenzymes"/>
    <property type="match status" value="1"/>
</dbReference>
<reference evidence="4 5" key="1">
    <citation type="submission" date="2016-10" db="EMBL/GenBank/DDBJ databases">
        <authorList>
            <person name="de Groot N.N."/>
        </authorList>
    </citation>
    <scope>NUCLEOTIDE SEQUENCE [LARGE SCALE GENOMIC DNA]</scope>
    <source>
        <strain evidence="4 5">DSM 28286</strain>
    </source>
</reference>
<dbReference type="RefSeq" id="WP_090656598.1">
    <property type="nucleotide sequence ID" value="NZ_FOXQ01000003.1"/>
</dbReference>
<evidence type="ECO:0000256" key="1">
    <source>
        <dbReference type="ARBA" id="ARBA00008635"/>
    </source>
</evidence>
<gene>
    <name evidence="4" type="ORF">SAMN05444277_103127</name>
</gene>
<feature type="binding site" evidence="3">
    <location>
        <position position="135"/>
    </location>
    <ligand>
        <name>a divalent metal cation</name>
        <dbReference type="ChEBI" id="CHEBI:60240"/>
    </ligand>
</feature>
<dbReference type="InterPro" id="IPR034660">
    <property type="entry name" value="DinB/YfiT-like"/>
</dbReference>
<evidence type="ECO:0000256" key="2">
    <source>
        <dbReference type="ARBA" id="ARBA00022723"/>
    </source>
</evidence>
<evidence type="ECO:0000313" key="5">
    <source>
        <dbReference type="Proteomes" id="UP000199031"/>
    </source>
</evidence>
<accession>A0A1I5U818</accession>
<dbReference type="InterPro" id="IPR007837">
    <property type="entry name" value="DinB"/>
</dbReference>
<dbReference type="Proteomes" id="UP000199031">
    <property type="component" value="Unassembled WGS sequence"/>
</dbReference>
<sequence length="161" mass="19037">MTKQYFIELAEYNLWANNMVCGWLENISDEQWNQSITSSFNSIQETVLHIISAENTWLQRFRKEPVKWLQSTYKGTKEEHIALWKKTSEAFKLFVENFNEMELTKNLDFKRLNGTAYSMPFYQLFAHVVNHATYHRGQLVTMLRQSGFANVGSTDLLGYYR</sequence>
<feature type="binding site" evidence="3">
    <location>
        <position position="131"/>
    </location>
    <ligand>
        <name>a divalent metal cation</name>
        <dbReference type="ChEBI" id="CHEBI:60240"/>
    </ligand>
</feature>
<dbReference type="GO" id="GO:0046872">
    <property type="term" value="F:metal ion binding"/>
    <property type="evidence" value="ECO:0007669"/>
    <property type="project" value="UniProtKB-KW"/>
</dbReference>
<dbReference type="PANTHER" id="PTHR37302">
    <property type="entry name" value="SLR1116 PROTEIN"/>
    <property type="match status" value="1"/>
</dbReference>
<dbReference type="Pfam" id="PF05163">
    <property type="entry name" value="DinB"/>
    <property type="match status" value="1"/>
</dbReference>
<comment type="similarity">
    <text evidence="1">Belongs to the DinB family.</text>
</comment>
<evidence type="ECO:0000256" key="3">
    <source>
        <dbReference type="PIRSR" id="PIRSR607837-1"/>
    </source>
</evidence>
<dbReference type="STRING" id="1465490.SAMN05444277_103127"/>
<feature type="binding site" evidence="3">
    <location>
        <position position="49"/>
    </location>
    <ligand>
        <name>a divalent metal cation</name>
        <dbReference type="ChEBI" id="CHEBI:60240"/>
    </ligand>
</feature>
<organism evidence="4 5">
    <name type="scientific">Parafilimonas terrae</name>
    <dbReference type="NCBI Taxonomy" id="1465490"/>
    <lineage>
        <taxon>Bacteria</taxon>
        <taxon>Pseudomonadati</taxon>
        <taxon>Bacteroidota</taxon>
        <taxon>Chitinophagia</taxon>
        <taxon>Chitinophagales</taxon>
        <taxon>Chitinophagaceae</taxon>
        <taxon>Parafilimonas</taxon>
    </lineage>
</organism>
<proteinExistence type="inferred from homology"/>
<protein>
    <submittedName>
        <fullName evidence="4">Uncharacterized damage-inducible protein DinB (Forms a four-helix bundle)</fullName>
    </submittedName>
</protein>
<dbReference type="PANTHER" id="PTHR37302:SF3">
    <property type="entry name" value="DAMAGE-INDUCIBLE PROTEIN DINB"/>
    <property type="match status" value="1"/>
</dbReference>
<dbReference type="EMBL" id="FOXQ01000003">
    <property type="protein sequence ID" value="SFP91439.1"/>
    <property type="molecule type" value="Genomic_DNA"/>
</dbReference>